<dbReference type="KEGG" id="more:E1B28_002806"/>
<dbReference type="Gene3D" id="2.170.260.10">
    <property type="entry name" value="paz domain"/>
    <property type="match status" value="1"/>
</dbReference>
<feature type="domain" description="Piwi" evidence="2">
    <location>
        <begin position="363"/>
        <end position="536"/>
    </location>
</feature>
<dbReference type="OrthoDB" id="10252740at2759"/>
<dbReference type="Pfam" id="PF02171">
    <property type="entry name" value="Piwi"/>
    <property type="match status" value="1"/>
</dbReference>
<gene>
    <name evidence="3" type="ORF">E1B28_002806</name>
</gene>
<evidence type="ECO:0000259" key="1">
    <source>
        <dbReference type="PROSITE" id="PS50821"/>
    </source>
</evidence>
<dbReference type="RefSeq" id="XP_043003357.1">
    <property type="nucleotide sequence ID" value="XM_043159751.1"/>
</dbReference>
<dbReference type="InterPro" id="IPR032472">
    <property type="entry name" value="ArgoL2"/>
</dbReference>
<dbReference type="InterPro" id="IPR032473">
    <property type="entry name" value="Argonaute_Mid_dom"/>
</dbReference>
<reference evidence="3" key="1">
    <citation type="journal article" date="2021" name="Genome Biol. Evol.">
        <title>The assembled and annotated genome of the fairy-ring fungus Marasmius oreades.</title>
        <authorList>
            <person name="Hiltunen M."/>
            <person name="Ament-Velasquez S.L."/>
            <person name="Johannesson H."/>
        </authorList>
    </citation>
    <scope>NUCLEOTIDE SEQUENCE</scope>
    <source>
        <strain evidence="3">03SP1</strain>
    </source>
</reference>
<dbReference type="Pfam" id="PF16488">
    <property type="entry name" value="ArgoL2"/>
    <property type="match status" value="1"/>
</dbReference>
<dbReference type="SUPFAM" id="SSF53098">
    <property type="entry name" value="Ribonuclease H-like"/>
    <property type="match status" value="1"/>
</dbReference>
<dbReference type="Proteomes" id="UP001049176">
    <property type="component" value="Chromosome 10"/>
</dbReference>
<dbReference type="InterPro" id="IPR003100">
    <property type="entry name" value="PAZ_dom"/>
</dbReference>
<evidence type="ECO:0000259" key="2">
    <source>
        <dbReference type="PROSITE" id="PS50822"/>
    </source>
</evidence>
<dbReference type="InterPro" id="IPR014811">
    <property type="entry name" value="ArgoL1"/>
</dbReference>
<dbReference type="Pfam" id="PF16487">
    <property type="entry name" value="ArgoMid"/>
    <property type="match status" value="1"/>
</dbReference>
<dbReference type="AlphaFoldDB" id="A0A9P7RPI5"/>
<dbReference type="GO" id="GO:0003723">
    <property type="term" value="F:RNA binding"/>
    <property type="evidence" value="ECO:0007669"/>
    <property type="project" value="InterPro"/>
</dbReference>
<evidence type="ECO:0008006" key="5">
    <source>
        <dbReference type="Google" id="ProtNLM"/>
    </source>
</evidence>
<proteinExistence type="predicted"/>
<dbReference type="PANTHER" id="PTHR22891">
    <property type="entry name" value="EUKARYOTIC TRANSLATION INITIATION FACTOR 2C"/>
    <property type="match status" value="1"/>
</dbReference>
<dbReference type="Gene3D" id="3.40.50.2300">
    <property type="match status" value="1"/>
</dbReference>
<sequence length="553" mass="61193">MSEPFMGIQFGRGIFQSVRATLGKVILNVDLTTAMFHQTGSLISLCLEYLSGGVRQRSNPLRLSPAHGLPDRERIRLQRSIAHIRVQVNTPSNFQKVITIVKLSNVGARNLTFTQRNGKSTTVAEYFKRVHGRELQYPDVICAQTSSGASIPLEVLTVLPGQFVHKKVRPEVTSGMVEFSRLKPAERMGEIKKGLKLLAHGQSEYVRNKFGMGMTNPTSGFPMTIDARVLTPPRLYYGGKGTTGLVAVEPRNGSWNLKDKTLIEPRPVNRWCIVIFEAQDRFKPVEAKEMAKTIIGAFGSVGIQVMEADPIIHYANPQADISKVLREADRLSAGKHGDGKGPDLLVVVLPDLGNAEIYRRVKQVNLKLGGINHKPDPSSGAATDLNNPNHPTIVLGVDVMHPSLGSHAPSYTAVVGSVDSDVVKYISESRVQTGRNEIIEDLGGMVKNILENYMDYRENIEGKPNFHPKRLVFFRGGVSEGQYQQVKTQELQVIREVCRSLNIQPKITLIIVAKRHYFRFFPRDPSNRKEADKSGNCLSGTVIDTGIHASYGI</sequence>
<dbReference type="PROSITE" id="PS50822">
    <property type="entry name" value="PIWI"/>
    <property type="match status" value="1"/>
</dbReference>
<comment type="caution">
    <text evidence="3">The sequence shown here is derived from an EMBL/GenBank/DDBJ whole genome shotgun (WGS) entry which is preliminary data.</text>
</comment>
<feature type="domain" description="PAZ" evidence="1">
    <location>
        <begin position="45"/>
        <end position="160"/>
    </location>
</feature>
<keyword evidence="4" id="KW-1185">Reference proteome</keyword>
<accession>A0A9P7RPI5</accession>
<dbReference type="InterPro" id="IPR036085">
    <property type="entry name" value="PAZ_dom_sf"/>
</dbReference>
<evidence type="ECO:0000313" key="3">
    <source>
        <dbReference type="EMBL" id="KAG7086886.1"/>
    </source>
</evidence>
<name>A0A9P7RPI5_9AGAR</name>
<protein>
    <recommendedName>
        <fullName evidence="5">Piwi domain-containing protein</fullName>
    </recommendedName>
</protein>
<dbReference type="InterPro" id="IPR012337">
    <property type="entry name" value="RNaseH-like_sf"/>
</dbReference>
<dbReference type="Pfam" id="PF08699">
    <property type="entry name" value="ArgoL1"/>
    <property type="match status" value="1"/>
</dbReference>
<dbReference type="CDD" id="cd02846">
    <property type="entry name" value="PAZ_argonaute_like"/>
    <property type="match status" value="1"/>
</dbReference>
<dbReference type="PROSITE" id="PS50821">
    <property type="entry name" value="PAZ"/>
    <property type="match status" value="1"/>
</dbReference>
<dbReference type="SUPFAM" id="SSF101690">
    <property type="entry name" value="PAZ domain"/>
    <property type="match status" value="1"/>
</dbReference>
<dbReference type="InterPro" id="IPR036397">
    <property type="entry name" value="RNaseH_sf"/>
</dbReference>
<evidence type="ECO:0000313" key="4">
    <source>
        <dbReference type="Proteomes" id="UP001049176"/>
    </source>
</evidence>
<dbReference type="EMBL" id="CM032190">
    <property type="protein sequence ID" value="KAG7086886.1"/>
    <property type="molecule type" value="Genomic_DNA"/>
</dbReference>
<dbReference type="GeneID" id="66071882"/>
<dbReference type="Pfam" id="PF02170">
    <property type="entry name" value="PAZ"/>
    <property type="match status" value="1"/>
</dbReference>
<dbReference type="SMART" id="SM00950">
    <property type="entry name" value="Piwi"/>
    <property type="match status" value="1"/>
</dbReference>
<organism evidence="3 4">
    <name type="scientific">Marasmius oreades</name>
    <name type="common">fairy-ring Marasmius</name>
    <dbReference type="NCBI Taxonomy" id="181124"/>
    <lineage>
        <taxon>Eukaryota</taxon>
        <taxon>Fungi</taxon>
        <taxon>Dikarya</taxon>
        <taxon>Basidiomycota</taxon>
        <taxon>Agaricomycotina</taxon>
        <taxon>Agaricomycetes</taxon>
        <taxon>Agaricomycetidae</taxon>
        <taxon>Agaricales</taxon>
        <taxon>Marasmiineae</taxon>
        <taxon>Marasmiaceae</taxon>
        <taxon>Marasmius</taxon>
    </lineage>
</organism>
<dbReference type="InterPro" id="IPR003165">
    <property type="entry name" value="Piwi"/>
</dbReference>
<dbReference type="Gene3D" id="3.30.420.10">
    <property type="entry name" value="Ribonuclease H-like superfamily/Ribonuclease H"/>
    <property type="match status" value="1"/>
</dbReference>